<dbReference type="SUPFAM" id="SSF53300">
    <property type="entry name" value="vWA-like"/>
    <property type="match status" value="1"/>
</dbReference>
<accession>A0A518CQ94</accession>
<organism evidence="3 4">
    <name type="scientific">Polystyrenella longa</name>
    <dbReference type="NCBI Taxonomy" id="2528007"/>
    <lineage>
        <taxon>Bacteria</taxon>
        <taxon>Pseudomonadati</taxon>
        <taxon>Planctomycetota</taxon>
        <taxon>Planctomycetia</taxon>
        <taxon>Planctomycetales</taxon>
        <taxon>Planctomycetaceae</taxon>
        <taxon>Polystyrenella</taxon>
    </lineage>
</organism>
<keyword evidence="1" id="KW-0812">Transmembrane</keyword>
<dbReference type="Pfam" id="PF07090">
    <property type="entry name" value="GATase1_like"/>
    <property type="match status" value="1"/>
</dbReference>
<dbReference type="KEGG" id="plon:Pla110_31050"/>
<keyword evidence="1" id="KW-0472">Membrane</keyword>
<dbReference type="SUPFAM" id="SSF52317">
    <property type="entry name" value="Class I glutamine amidotransferase-like"/>
    <property type="match status" value="1"/>
</dbReference>
<feature type="domain" description="Putative glutamine amidotransferase" evidence="2">
    <location>
        <begin position="404"/>
        <end position="567"/>
    </location>
</feature>
<dbReference type="EMBL" id="CP036281">
    <property type="protein sequence ID" value="QDU81364.1"/>
    <property type="molecule type" value="Genomic_DNA"/>
</dbReference>
<dbReference type="InterPro" id="IPR029062">
    <property type="entry name" value="Class_I_gatase-like"/>
</dbReference>
<keyword evidence="1" id="KW-1133">Transmembrane helix</keyword>
<evidence type="ECO:0000313" key="4">
    <source>
        <dbReference type="Proteomes" id="UP000317178"/>
    </source>
</evidence>
<protein>
    <recommendedName>
        <fullName evidence="2">Putative glutamine amidotransferase domain-containing protein</fullName>
    </recommendedName>
</protein>
<keyword evidence="4" id="KW-1185">Reference proteome</keyword>
<evidence type="ECO:0000313" key="3">
    <source>
        <dbReference type="EMBL" id="QDU81364.1"/>
    </source>
</evidence>
<dbReference type="InterPro" id="IPR036465">
    <property type="entry name" value="vWFA_dom_sf"/>
</dbReference>
<evidence type="ECO:0000259" key="2">
    <source>
        <dbReference type="Pfam" id="PF07090"/>
    </source>
</evidence>
<dbReference type="Proteomes" id="UP000317178">
    <property type="component" value="Chromosome"/>
</dbReference>
<evidence type="ECO:0000256" key="1">
    <source>
        <dbReference type="SAM" id="Phobius"/>
    </source>
</evidence>
<dbReference type="AlphaFoldDB" id="A0A518CQ94"/>
<dbReference type="Gene3D" id="3.40.50.880">
    <property type="match status" value="1"/>
</dbReference>
<feature type="transmembrane region" description="Helical" evidence="1">
    <location>
        <begin position="12"/>
        <end position="30"/>
    </location>
</feature>
<reference evidence="3 4" key="1">
    <citation type="submission" date="2019-02" db="EMBL/GenBank/DDBJ databases">
        <title>Deep-cultivation of Planctomycetes and their phenomic and genomic characterization uncovers novel biology.</title>
        <authorList>
            <person name="Wiegand S."/>
            <person name="Jogler M."/>
            <person name="Boedeker C."/>
            <person name="Pinto D."/>
            <person name="Vollmers J."/>
            <person name="Rivas-Marin E."/>
            <person name="Kohn T."/>
            <person name="Peeters S.H."/>
            <person name="Heuer A."/>
            <person name="Rast P."/>
            <person name="Oberbeckmann S."/>
            <person name="Bunk B."/>
            <person name="Jeske O."/>
            <person name="Meyerdierks A."/>
            <person name="Storesund J.E."/>
            <person name="Kallscheuer N."/>
            <person name="Luecker S."/>
            <person name="Lage O.M."/>
            <person name="Pohl T."/>
            <person name="Merkel B.J."/>
            <person name="Hornburger P."/>
            <person name="Mueller R.-W."/>
            <person name="Bruemmer F."/>
            <person name="Labrenz M."/>
            <person name="Spormann A.M."/>
            <person name="Op den Camp H."/>
            <person name="Overmann J."/>
            <person name="Amann R."/>
            <person name="Jetten M.S.M."/>
            <person name="Mascher T."/>
            <person name="Medema M.H."/>
            <person name="Devos D.P."/>
            <person name="Kaster A.-K."/>
            <person name="Ovreas L."/>
            <person name="Rohde M."/>
            <person name="Galperin M.Y."/>
            <person name="Jogler C."/>
        </authorList>
    </citation>
    <scope>NUCLEOTIDE SEQUENCE [LARGE SCALE GENOMIC DNA]</scope>
    <source>
        <strain evidence="3 4">Pla110</strain>
    </source>
</reference>
<name>A0A518CQ94_9PLAN</name>
<dbReference type="OrthoDB" id="9781333at2"/>
<dbReference type="Gene3D" id="3.40.50.410">
    <property type="entry name" value="von Willebrand factor, type A domain"/>
    <property type="match status" value="1"/>
</dbReference>
<dbReference type="InterPro" id="IPR010768">
    <property type="entry name" value="GATase1-like"/>
</dbReference>
<proteinExistence type="predicted"/>
<dbReference type="PANTHER" id="PTHR37947">
    <property type="entry name" value="BLL2462 PROTEIN"/>
    <property type="match status" value="1"/>
</dbReference>
<gene>
    <name evidence="3" type="ORF">Pla110_31050</name>
</gene>
<dbReference type="RefSeq" id="WP_144996647.1">
    <property type="nucleotide sequence ID" value="NZ_CP036281.1"/>
</dbReference>
<sequence length="754" mass="84091">MSIMFEPVWNLPIAVVVMIATIALVLWTYPPRVQHHPPLTRRFLITLRLAAVLVLCIAMFRPSIVIENEEETEQGEIIVLADSSRSMGIKDGAGGLSRREVMLESVRIIEGQIADQENLKLQTYNFSTEPEPVADMTADQTEGSQTSLGATLRWIKQESTQKDIRSILILSDGAQRAVAPYDIDPLPEAMQLGASQLRVHTIPFGSTGFADNVSDLAVQDVQISDVGYEKKVVPVRVRVRAVGAAGKTIRVRMLVEDRRGVKLGEAGKMAPALAQEGATPFADIPIREESETVTAELSWFPEFPGEYKLAFEAEPLDGEIQTSNNIKHSMTTILKGGVRVAYIDRVRPENSAVRTVGSAQKIQIDTFWITMGKLIKRANISPKVFAPQEYDVFILGDVPADLLDPDSLQKLRDRVDEGAGLLMMGGLQSFGGGGYANTPLEEVLPVMMSPAQKQIESNPSTENHLVDQLKMVPTDAGQFHFLMQLGNDNDSVWQKLPKLNGANKIVPKNNFAEILAVDEQNHPLLISQDYGAGRVLAFAGDSTWVWVLQGHFEETQRFWQQLVLWLAHKEADTDQPVWVKATPRILSSGQRAAFQFGARDETGKAISENVQFTVNVKQPGGEMVEVTPRQQSNRFLADFQETVQPGDYWVQVQALRDNRPLGYSAWGRFQVEETDLELDNPAADPGMLQQIASATGGSFVEPEELLAFMERLEQIEQETDNQETIRLWDNWWFLLLFVLLMSSEWTLRKMRGLV</sequence>
<dbReference type="PANTHER" id="PTHR37947:SF1">
    <property type="entry name" value="BLL2462 PROTEIN"/>
    <property type="match status" value="1"/>
</dbReference>